<sequence>MKRAFVFTFLFFSMCAAVYAHEQWLLPANEMERLANLAKPSLFRAWGLFNSTVALLALGFLLAWIVFNYRQTIKIPIPINRLEWGLLALRIWTGMMLIACSLGFLPKTGVAYFTEPTLFASDLALVPPWLFLQWYELALGILLILGFYVRLLGVLLLALVFSALYLYGTSMLQYAGFYSGLALFLLINGGGKFSYGLQQQKNTAYGKSYILLQTLTGLNFIYAAVSVKLLNPNLDIAILSYKNAFTFGIPYPEFVFLMLVVEIIFGLLFILGWHLRWLSLALLSLFVFLSFNLGENIFAHSFIYGILSVFIISGSYPISYFARLYGDNSRKSQT</sequence>
<feature type="transmembrane region" description="Helical" evidence="1">
    <location>
        <begin position="277"/>
        <end position="295"/>
    </location>
</feature>
<feature type="transmembrane region" description="Helical" evidence="1">
    <location>
        <begin position="87"/>
        <end position="105"/>
    </location>
</feature>
<gene>
    <name evidence="3" type="ORF">EKM59_03940</name>
</gene>
<keyword evidence="1" id="KW-1133">Transmembrane helix</keyword>
<evidence type="ECO:0000313" key="3">
    <source>
        <dbReference type="EMBL" id="RUQ89239.1"/>
    </source>
</evidence>
<evidence type="ECO:0000313" key="4">
    <source>
        <dbReference type="Proteomes" id="UP000288012"/>
    </source>
</evidence>
<accession>A0A3S1CLX4</accession>
<feature type="transmembrane region" description="Helical" evidence="1">
    <location>
        <begin position="174"/>
        <end position="197"/>
    </location>
</feature>
<keyword evidence="4" id="KW-1185">Reference proteome</keyword>
<keyword evidence="1" id="KW-0472">Membrane</keyword>
<protein>
    <recommendedName>
        <fullName evidence="5">DoxX family membrane protein</fullName>
    </recommendedName>
</protein>
<organism evidence="3 4">
    <name type="scientific">Legionella septentrionalis</name>
    <dbReference type="NCBI Taxonomy" id="2498109"/>
    <lineage>
        <taxon>Bacteria</taxon>
        <taxon>Pseudomonadati</taxon>
        <taxon>Pseudomonadota</taxon>
        <taxon>Gammaproteobacteria</taxon>
        <taxon>Legionellales</taxon>
        <taxon>Legionellaceae</taxon>
        <taxon>Legionella</taxon>
    </lineage>
</organism>
<feature type="transmembrane region" description="Helical" evidence="1">
    <location>
        <begin position="147"/>
        <end position="168"/>
    </location>
</feature>
<feature type="chain" id="PRO_5018557984" description="DoxX family membrane protein" evidence="2">
    <location>
        <begin position="21"/>
        <end position="334"/>
    </location>
</feature>
<reference evidence="3 4" key="1">
    <citation type="submission" date="2018-12" db="EMBL/GenBank/DDBJ databases">
        <title>Legionella sp,whole genome shotgun sequence.</title>
        <authorList>
            <person name="Wu H."/>
        </authorList>
    </citation>
    <scope>NUCLEOTIDE SEQUENCE [LARGE SCALE GENOMIC DNA]</scope>
    <source>
        <strain evidence="4">km714</strain>
    </source>
</reference>
<feature type="transmembrane region" description="Helical" evidence="1">
    <location>
        <begin position="249"/>
        <end position="270"/>
    </location>
</feature>
<dbReference type="Proteomes" id="UP000288012">
    <property type="component" value="Unassembled WGS sequence"/>
</dbReference>
<keyword evidence="2" id="KW-0732">Signal</keyword>
<name>A0A3S1CLX4_9GAMM</name>
<evidence type="ECO:0008006" key="5">
    <source>
        <dbReference type="Google" id="ProtNLM"/>
    </source>
</evidence>
<evidence type="ECO:0000256" key="1">
    <source>
        <dbReference type="SAM" id="Phobius"/>
    </source>
</evidence>
<feature type="transmembrane region" description="Helical" evidence="1">
    <location>
        <begin position="44"/>
        <end position="67"/>
    </location>
</feature>
<evidence type="ECO:0000256" key="2">
    <source>
        <dbReference type="SAM" id="SignalP"/>
    </source>
</evidence>
<feature type="transmembrane region" description="Helical" evidence="1">
    <location>
        <begin position="209"/>
        <end position="229"/>
    </location>
</feature>
<comment type="caution">
    <text evidence="3">The sequence shown here is derived from an EMBL/GenBank/DDBJ whole genome shotgun (WGS) entry which is preliminary data.</text>
</comment>
<keyword evidence="1" id="KW-0812">Transmembrane</keyword>
<dbReference type="EMBL" id="RZGR01000008">
    <property type="protein sequence ID" value="RUQ89239.1"/>
    <property type="molecule type" value="Genomic_DNA"/>
</dbReference>
<dbReference type="RefSeq" id="WP_127111162.1">
    <property type="nucleotide sequence ID" value="NZ_RZGR01000008.1"/>
</dbReference>
<dbReference type="AlphaFoldDB" id="A0A3S1CLX4"/>
<proteinExistence type="predicted"/>
<feature type="signal peptide" evidence="2">
    <location>
        <begin position="1"/>
        <end position="20"/>
    </location>
</feature>
<feature type="transmembrane region" description="Helical" evidence="1">
    <location>
        <begin position="301"/>
        <end position="322"/>
    </location>
</feature>